<keyword evidence="2" id="KW-1133">Transmembrane helix</keyword>
<geneLocation type="chloroplast" evidence="3"/>
<keyword evidence="3" id="KW-0150">Chloroplast</keyword>
<accession>A0A248SPI4</accession>
<dbReference type="EMBL" id="KY860574">
    <property type="protein sequence ID" value="ASV47523.1"/>
    <property type="molecule type" value="Genomic_DNA"/>
</dbReference>
<keyword evidence="2" id="KW-0812">Transmembrane</keyword>
<evidence type="ECO:0000256" key="1">
    <source>
        <dbReference type="ARBA" id="ARBA00009846"/>
    </source>
</evidence>
<feature type="transmembrane region" description="Helical" evidence="2">
    <location>
        <begin position="21"/>
        <end position="46"/>
    </location>
</feature>
<comment type="similarity">
    <text evidence="1">Belongs to the ycf20 family.</text>
</comment>
<proteinExistence type="inferred from homology"/>
<dbReference type="PANTHER" id="PTHR33787">
    <property type="match status" value="1"/>
</dbReference>
<keyword evidence="2" id="KW-0472">Membrane</keyword>
<name>A0A248SPI4_9CRYP</name>
<dbReference type="InterPro" id="IPR007572">
    <property type="entry name" value="Uncharacterised_Ycf20"/>
</dbReference>
<keyword evidence="3" id="KW-0934">Plastid</keyword>
<protein>
    <submittedName>
        <fullName evidence="3">Ycf20</fullName>
    </submittedName>
</protein>
<sequence>MNLITRVFKRIYYKFLFSKKFFYSTFVSFIAILVGFFLANALATMLGQTGDWGVLSSGILVALIESTNRVVYNNKKKFEISFPCVKFYFTFLHL</sequence>
<dbReference type="PANTHER" id="PTHR33787:SF4">
    <property type="entry name" value="YCF20-LIKE PROTEIN"/>
    <property type="match status" value="1"/>
</dbReference>
<evidence type="ECO:0000313" key="3">
    <source>
        <dbReference type="EMBL" id="ASV47523.1"/>
    </source>
</evidence>
<organism evidence="3">
    <name type="scientific">Chroomonas mesostigmatica CCMP1168</name>
    <dbReference type="NCBI Taxonomy" id="1195612"/>
    <lineage>
        <taxon>Eukaryota</taxon>
        <taxon>Cryptophyceae</taxon>
        <taxon>Pyrenomonadales</taxon>
        <taxon>Chroomonadaceae</taxon>
        <taxon>Chroomonas</taxon>
    </lineage>
</organism>
<dbReference type="AlphaFoldDB" id="A0A248SPI4"/>
<evidence type="ECO:0000256" key="2">
    <source>
        <dbReference type="SAM" id="Phobius"/>
    </source>
</evidence>
<gene>
    <name evidence="3" type="primary">ycf20</name>
    <name evidence="3" type="ORF">CMESOPL_003</name>
</gene>
<feature type="transmembrane region" description="Helical" evidence="2">
    <location>
        <begin position="52"/>
        <end position="72"/>
    </location>
</feature>
<reference evidence="3" key="1">
    <citation type="journal article" date="2017" name="Genome Biol. Evol.">
        <title>Evolutionary Dynamics of Cryptophyte Plastid Genomes.</title>
        <authorList>
            <person name="Kim J.I."/>
            <person name="Moore C.E."/>
            <person name="Archibald J.M."/>
            <person name="Bhattacharya D."/>
            <person name="Yi G."/>
            <person name="Yoon H.S."/>
            <person name="Shin W."/>
        </authorList>
    </citation>
    <scope>NUCLEOTIDE SEQUENCE</scope>
</reference>